<evidence type="ECO:0000259" key="4">
    <source>
        <dbReference type="SMART" id="SM00642"/>
    </source>
</evidence>
<reference evidence="5 6" key="1">
    <citation type="submission" date="2020-08" db="EMBL/GenBank/DDBJ databases">
        <authorList>
            <person name="Seo M.-J."/>
        </authorList>
    </citation>
    <scope>NUCLEOTIDE SEQUENCE [LARGE SCALE GENOMIC DNA]</scope>
    <source>
        <strain evidence="5 6">MBLA0160</strain>
    </source>
</reference>
<dbReference type="Proteomes" id="UP000546257">
    <property type="component" value="Unassembled WGS sequence"/>
</dbReference>
<name>A0A7J9SJ34_9EURY</name>
<dbReference type="FunFam" id="2.60.40.1180:FF:000007">
    <property type="entry name" value="Sucrose isomerase"/>
    <property type="match status" value="1"/>
</dbReference>
<keyword evidence="3" id="KW-0326">Glycosidase</keyword>
<organism evidence="5 6">
    <name type="scientific">Halobellus ruber</name>
    <dbReference type="NCBI Taxonomy" id="2761102"/>
    <lineage>
        <taxon>Archaea</taxon>
        <taxon>Methanobacteriati</taxon>
        <taxon>Methanobacteriota</taxon>
        <taxon>Stenosarchaea group</taxon>
        <taxon>Halobacteria</taxon>
        <taxon>Halobacteriales</taxon>
        <taxon>Haloferacaceae</taxon>
        <taxon>Halobellus</taxon>
    </lineage>
</organism>
<dbReference type="InterPro" id="IPR013780">
    <property type="entry name" value="Glyco_hydro_b"/>
</dbReference>
<dbReference type="AlphaFoldDB" id="A0A7J9SJ34"/>
<feature type="domain" description="Glycosyl hydrolase family 13 catalytic" evidence="4">
    <location>
        <begin position="14"/>
        <end position="417"/>
    </location>
</feature>
<evidence type="ECO:0000313" key="6">
    <source>
        <dbReference type="Proteomes" id="UP000546257"/>
    </source>
</evidence>
<dbReference type="FunFam" id="3.20.20.80:FF:000064">
    <property type="entry name" value="Oligo-1,6-glucosidase"/>
    <property type="match status" value="1"/>
</dbReference>
<dbReference type="SUPFAM" id="SSF51011">
    <property type="entry name" value="Glycosyl hydrolase domain"/>
    <property type="match status" value="1"/>
</dbReference>
<evidence type="ECO:0000313" key="5">
    <source>
        <dbReference type="EMBL" id="MBB6646964.1"/>
    </source>
</evidence>
<dbReference type="InterPro" id="IPR006047">
    <property type="entry name" value="GH13_cat_dom"/>
</dbReference>
<dbReference type="InterPro" id="IPR045857">
    <property type="entry name" value="O16G_dom_2"/>
</dbReference>
<dbReference type="FunFam" id="3.90.400.10:FF:000002">
    <property type="entry name" value="Sucrose isomerase"/>
    <property type="match status" value="1"/>
</dbReference>
<keyword evidence="6" id="KW-1185">Reference proteome</keyword>
<sequence length="555" mass="63854">MSEHTWWKEAVVYQIYPRSFNDTDGDGLGDIPGITEKIGYLDDLGVDAVWLSPVYESPQYDNGYDVADYRSIHSEFGTMDDFDRMLERLHDRDIRLVMDMIPNHTSSEHEWFQRSRSEPEGEYGDYYVWREGDPDQPPNNWESAFGGSAWTYDEERGAWYLHLFDVHQPDLNWRTPEVREEIYDTMNWWLGKGIDGFRLDVVNLLSKAEGLPDGDPDGEWVGSEFFVDGPRIHEHLGEMHDEVFAGTAAVTVGEMPQLDIETARKYVGDGPLDLVFPFEHMDFDFGEAGRWDIGSWELTDLKSILDRWQRGLEGYAWNTIFFENHDQPRSVSRFGDDGEYHYESATALATVVLTLRGTPFVYQGQEIGMTNSTFESLESVRDVDTVRNVRELIEDGLIENYEAIRPVVEYRSRDNARTPMQWDDTPHAGFTDGEPWIPVNDDYPEINVARQEGSASVLSYYRDLIALRRGTDALVRGAYDLFHPDDEQLYVYTRTLEGREVVVAINFSDGDRRARLDPLHAEASLLLSNYDDVADAPDGAVELRPYEARVYEQSQ</sequence>
<dbReference type="SMART" id="SM00642">
    <property type="entry name" value="Aamy"/>
    <property type="match status" value="1"/>
</dbReference>
<accession>A0A7J9SJ34</accession>
<dbReference type="RefSeq" id="WP_185193343.1">
    <property type="nucleotide sequence ID" value="NZ_JACKXD010000004.1"/>
</dbReference>
<dbReference type="EMBL" id="JACKXD010000004">
    <property type="protein sequence ID" value="MBB6646964.1"/>
    <property type="molecule type" value="Genomic_DNA"/>
</dbReference>
<dbReference type="Pfam" id="PF00128">
    <property type="entry name" value="Alpha-amylase"/>
    <property type="match status" value="1"/>
</dbReference>
<proteinExistence type="inferred from homology"/>
<evidence type="ECO:0000256" key="3">
    <source>
        <dbReference type="ARBA" id="ARBA00023295"/>
    </source>
</evidence>
<comment type="similarity">
    <text evidence="1">Belongs to the glycosyl hydrolase 13 family.</text>
</comment>
<dbReference type="Gene3D" id="3.90.400.10">
    <property type="entry name" value="Oligo-1,6-glucosidase, Domain 2"/>
    <property type="match status" value="1"/>
</dbReference>
<evidence type="ECO:0000256" key="1">
    <source>
        <dbReference type="ARBA" id="ARBA00008061"/>
    </source>
</evidence>
<evidence type="ECO:0000256" key="2">
    <source>
        <dbReference type="ARBA" id="ARBA00022801"/>
    </source>
</evidence>
<dbReference type="PANTHER" id="PTHR10357:SF179">
    <property type="entry name" value="NEUTRAL AND BASIC AMINO ACID TRANSPORT PROTEIN RBAT"/>
    <property type="match status" value="1"/>
</dbReference>
<dbReference type="SUPFAM" id="SSF51445">
    <property type="entry name" value="(Trans)glycosidases"/>
    <property type="match status" value="1"/>
</dbReference>
<protein>
    <submittedName>
        <fullName evidence="5">Alpha-glucosidase</fullName>
    </submittedName>
</protein>
<dbReference type="GO" id="GO:0004556">
    <property type="term" value="F:alpha-amylase activity"/>
    <property type="evidence" value="ECO:0007669"/>
    <property type="project" value="TreeGrafter"/>
</dbReference>
<comment type="caution">
    <text evidence="5">The sequence shown here is derived from an EMBL/GenBank/DDBJ whole genome shotgun (WGS) entry which is preliminary data.</text>
</comment>
<dbReference type="NCBIfam" id="NF008183">
    <property type="entry name" value="PRK10933.1"/>
    <property type="match status" value="1"/>
</dbReference>
<dbReference type="GO" id="GO:0009313">
    <property type="term" value="P:oligosaccharide catabolic process"/>
    <property type="evidence" value="ECO:0007669"/>
    <property type="project" value="TreeGrafter"/>
</dbReference>
<dbReference type="InterPro" id="IPR017853">
    <property type="entry name" value="GH"/>
</dbReference>
<dbReference type="PANTHER" id="PTHR10357">
    <property type="entry name" value="ALPHA-AMYLASE FAMILY MEMBER"/>
    <property type="match status" value="1"/>
</dbReference>
<keyword evidence="2" id="KW-0378">Hydrolase</keyword>
<dbReference type="Gene3D" id="2.60.40.1180">
    <property type="entry name" value="Golgi alpha-mannosidase II"/>
    <property type="match status" value="1"/>
</dbReference>
<dbReference type="Gene3D" id="3.20.20.80">
    <property type="entry name" value="Glycosidases"/>
    <property type="match status" value="1"/>
</dbReference>
<dbReference type="CDD" id="cd11333">
    <property type="entry name" value="AmyAc_SI_OligoGlu_DGase"/>
    <property type="match status" value="1"/>
</dbReference>
<gene>
    <name evidence="5" type="ORF">H5V44_11825</name>
</gene>